<feature type="transmembrane region" description="Helical" evidence="1">
    <location>
        <begin position="95"/>
        <end position="114"/>
    </location>
</feature>
<organism evidence="2 3">
    <name type="scientific">Halosimplex carlsbadense 2-9-1</name>
    <dbReference type="NCBI Taxonomy" id="797114"/>
    <lineage>
        <taxon>Archaea</taxon>
        <taxon>Methanobacteriati</taxon>
        <taxon>Methanobacteriota</taxon>
        <taxon>Stenosarchaea group</taxon>
        <taxon>Halobacteria</taxon>
        <taxon>Halobacteriales</taxon>
        <taxon>Haloarculaceae</taxon>
        <taxon>Halosimplex</taxon>
    </lineage>
</organism>
<dbReference type="RefSeq" id="WP_006885526.1">
    <property type="nucleotide sequence ID" value="NZ_AOIU01000043.1"/>
</dbReference>
<dbReference type="EMBL" id="AOIU01000043">
    <property type="protein sequence ID" value="ELZ21138.1"/>
    <property type="molecule type" value="Genomic_DNA"/>
</dbReference>
<dbReference type="Proteomes" id="UP000011626">
    <property type="component" value="Unassembled WGS sequence"/>
</dbReference>
<feature type="transmembrane region" description="Helical" evidence="1">
    <location>
        <begin position="233"/>
        <end position="257"/>
    </location>
</feature>
<name>M0CES0_9EURY</name>
<keyword evidence="1" id="KW-1133">Transmembrane helix</keyword>
<feature type="transmembrane region" description="Helical" evidence="1">
    <location>
        <begin position="61"/>
        <end position="83"/>
    </location>
</feature>
<evidence type="ECO:0000256" key="1">
    <source>
        <dbReference type="SAM" id="Phobius"/>
    </source>
</evidence>
<dbReference type="Pfam" id="PF01889">
    <property type="entry name" value="DUF63"/>
    <property type="match status" value="1"/>
</dbReference>
<dbReference type="PANTHER" id="PTHR40700:SF1">
    <property type="entry name" value="DUF63 DOMAIN-CONTAINING PROTEIN"/>
    <property type="match status" value="1"/>
</dbReference>
<keyword evidence="1" id="KW-0812">Transmembrane</keyword>
<gene>
    <name evidence="2" type="ORF">C475_19308</name>
</gene>
<dbReference type="OrthoDB" id="351372at2157"/>
<sequence>MKAIVAFVLLGFIFISLTLAVKARQIAITKQLIVALVPWFGIVGATYALEEAISWPKWLTLLIQTPMAYVTVSVVVLTIWIVLDAFGTDRLPTATASLGTLILFAVGVAVILAVAPNQTGVLRWNAISVVLAFVLTGVVSIVLYKIEKESVGGWLGATVVFSHVLDAMTTVIGLEVLGATERNPISAAVINAGNANINEVPGVIMFLFIKITVAVLIVRFAADTDSQPDIETLGLLVVAGGVGLAPAVHNLVLFSLVF</sequence>
<reference evidence="2 3" key="1">
    <citation type="journal article" date="2014" name="PLoS Genet.">
        <title>Phylogenetically driven sequencing of extremely halophilic archaea reveals strategies for static and dynamic osmo-response.</title>
        <authorList>
            <person name="Becker E.A."/>
            <person name="Seitzer P.M."/>
            <person name="Tritt A."/>
            <person name="Larsen D."/>
            <person name="Krusor M."/>
            <person name="Yao A.I."/>
            <person name="Wu D."/>
            <person name="Madern D."/>
            <person name="Eisen J.A."/>
            <person name="Darling A.E."/>
            <person name="Facciotti M.T."/>
        </authorList>
    </citation>
    <scope>NUCLEOTIDE SEQUENCE [LARGE SCALE GENOMIC DNA]</scope>
    <source>
        <strain evidence="2 3">2-9-1</strain>
    </source>
</reference>
<feature type="transmembrane region" description="Helical" evidence="1">
    <location>
        <begin position="203"/>
        <end position="221"/>
    </location>
</feature>
<accession>M0CES0</accession>
<protein>
    <recommendedName>
        <fullName evidence="4">DUF63 domain-containing protein</fullName>
    </recommendedName>
</protein>
<evidence type="ECO:0000313" key="3">
    <source>
        <dbReference type="Proteomes" id="UP000011626"/>
    </source>
</evidence>
<comment type="caution">
    <text evidence="2">The sequence shown here is derived from an EMBL/GenBank/DDBJ whole genome shotgun (WGS) entry which is preliminary data.</text>
</comment>
<feature type="transmembrane region" description="Helical" evidence="1">
    <location>
        <begin position="30"/>
        <end position="49"/>
    </location>
</feature>
<keyword evidence="3" id="KW-1185">Reference proteome</keyword>
<evidence type="ECO:0000313" key="2">
    <source>
        <dbReference type="EMBL" id="ELZ21138.1"/>
    </source>
</evidence>
<feature type="transmembrane region" description="Helical" evidence="1">
    <location>
        <begin position="126"/>
        <end position="146"/>
    </location>
</feature>
<proteinExistence type="predicted"/>
<dbReference type="AlphaFoldDB" id="M0CES0"/>
<dbReference type="eggNOG" id="arCOG02178">
    <property type="taxonomic scope" value="Archaea"/>
</dbReference>
<evidence type="ECO:0008006" key="4">
    <source>
        <dbReference type="Google" id="ProtNLM"/>
    </source>
</evidence>
<dbReference type="PANTHER" id="PTHR40700">
    <property type="entry name" value="HYPOTHETICAL MEMBRANE PROTEIN, CONSERVED, DUF63 FAMILY"/>
    <property type="match status" value="1"/>
</dbReference>
<keyword evidence="1" id="KW-0472">Membrane</keyword>
<dbReference type="InterPro" id="IPR002749">
    <property type="entry name" value="DUF63"/>
</dbReference>